<keyword evidence="3 5" id="KW-0067">ATP-binding</keyword>
<dbReference type="PROSITE" id="PS50901">
    <property type="entry name" value="FTSK"/>
    <property type="match status" value="1"/>
</dbReference>
<dbReference type="InterPro" id="IPR041027">
    <property type="entry name" value="FtsK_alpha"/>
</dbReference>
<dbReference type="PANTHER" id="PTHR22683">
    <property type="entry name" value="SPORULATION PROTEIN RELATED"/>
    <property type="match status" value="1"/>
</dbReference>
<feature type="domain" description="FtsK" evidence="6">
    <location>
        <begin position="463"/>
        <end position="658"/>
    </location>
</feature>
<gene>
    <name evidence="7" type="ORF">FPE01S_02_08640</name>
</gene>
<feature type="binding site" evidence="5">
    <location>
        <begin position="482"/>
        <end position="489"/>
    </location>
    <ligand>
        <name>ATP</name>
        <dbReference type="ChEBI" id="CHEBI:30616"/>
    </ligand>
</feature>
<dbReference type="Proteomes" id="UP000033121">
    <property type="component" value="Unassembled WGS sequence"/>
</dbReference>
<dbReference type="EMBL" id="BBWV01000002">
    <property type="protein sequence ID" value="GAO43758.1"/>
    <property type="molecule type" value="Genomic_DNA"/>
</dbReference>
<keyword evidence="4" id="KW-0238">DNA-binding</keyword>
<accession>A0A0E9N1V4</accession>
<keyword evidence="8" id="KW-1185">Reference proteome</keyword>
<name>A0A0E9N1V4_9BACT</name>
<dbReference type="Pfam" id="PF17854">
    <property type="entry name" value="FtsK_alpha"/>
    <property type="match status" value="1"/>
</dbReference>
<evidence type="ECO:0000259" key="6">
    <source>
        <dbReference type="PROSITE" id="PS50901"/>
    </source>
</evidence>
<dbReference type="Pfam" id="PF12705">
    <property type="entry name" value="PDDEXK_1"/>
    <property type="match status" value="1"/>
</dbReference>
<evidence type="ECO:0000256" key="4">
    <source>
        <dbReference type="ARBA" id="ARBA00023125"/>
    </source>
</evidence>
<comment type="caution">
    <text evidence="7">The sequence shown here is derived from an EMBL/GenBank/DDBJ whole genome shotgun (WGS) entry which is preliminary data.</text>
</comment>
<comment type="similarity">
    <text evidence="1">Belongs to the FtsK/SpoIIIE/SftA family.</text>
</comment>
<evidence type="ECO:0000313" key="7">
    <source>
        <dbReference type="EMBL" id="GAO43758.1"/>
    </source>
</evidence>
<proteinExistence type="inferred from homology"/>
<dbReference type="Pfam" id="PF01580">
    <property type="entry name" value="FtsK_SpoIIIE"/>
    <property type="match status" value="1"/>
</dbReference>
<dbReference type="SMART" id="SM00382">
    <property type="entry name" value="AAA"/>
    <property type="match status" value="1"/>
</dbReference>
<dbReference type="InterPro" id="IPR038726">
    <property type="entry name" value="PDDEXK_AddAB-type"/>
</dbReference>
<dbReference type="InterPro" id="IPR050206">
    <property type="entry name" value="FtsK/SpoIIIE/SftA"/>
</dbReference>
<dbReference type="InterPro" id="IPR002543">
    <property type="entry name" value="FtsK_dom"/>
</dbReference>
<dbReference type="InterPro" id="IPR003593">
    <property type="entry name" value="AAA+_ATPase"/>
</dbReference>
<dbReference type="Gene3D" id="3.30.980.40">
    <property type="match status" value="1"/>
</dbReference>
<dbReference type="GO" id="GO:0003677">
    <property type="term" value="F:DNA binding"/>
    <property type="evidence" value="ECO:0007669"/>
    <property type="project" value="UniProtKB-KW"/>
</dbReference>
<dbReference type="AlphaFoldDB" id="A0A0E9N1V4"/>
<organism evidence="7 8">
    <name type="scientific">Flavihumibacter petaseus NBRC 106054</name>
    <dbReference type="NCBI Taxonomy" id="1220578"/>
    <lineage>
        <taxon>Bacteria</taxon>
        <taxon>Pseudomonadati</taxon>
        <taxon>Bacteroidota</taxon>
        <taxon>Chitinophagia</taxon>
        <taxon>Chitinophagales</taxon>
        <taxon>Chitinophagaceae</taxon>
        <taxon>Flavihumibacter</taxon>
    </lineage>
</organism>
<dbReference type="PANTHER" id="PTHR22683:SF41">
    <property type="entry name" value="DNA TRANSLOCASE FTSK"/>
    <property type="match status" value="1"/>
</dbReference>
<evidence type="ECO:0000256" key="5">
    <source>
        <dbReference type="PROSITE-ProRule" id="PRU00289"/>
    </source>
</evidence>
<evidence type="ECO:0000256" key="1">
    <source>
        <dbReference type="ARBA" id="ARBA00006474"/>
    </source>
</evidence>
<evidence type="ECO:0000256" key="3">
    <source>
        <dbReference type="ARBA" id="ARBA00022840"/>
    </source>
</evidence>
<reference evidence="7 8" key="1">
    <citation type="submission" date="2015-04" db="EMBL/GenBank/DDBJ databases">
        <title>Whole genome shotgun sequence of Flavihumibacter petaseus NBRC 106054.</title>
        <authorList>
            <person name="Miyazawa S."/>
            <person name="Hosoyama A."/>
            <person name="Hashimoto M."/>
            <person name="Noguchi M."/>
            <person name="Tsuchikane K."/>
            <person name="Ohji S."/>
            <person name="Yamazoe A."/>
            <person name="Ichikawa N."/>
            <person name="Kimura A."/>
            <person name="Fujita N."/>
        </authorList>
    </citation>
    <scope>NUCLEOTIDE SEQUENCE [LARGE SCALE GENOMIC DNA]</scope>
    <source>
        <strain evidence="7 8">NBRC 106054</strain>
    </source>
</reference>
<dbReference type="RefSeq" id="WP_046369593.1">
    <property type="nucleotide sequence ID" value="NZ_BBWV01000002.1"/>
</dbReference>
<evidence type="ECO:0000256" key="2">
    <source>
        <dbReference type="ARBA" id="ARBA00022741"/>
    </source>
</evidence>
<protein>
    <submittedName>
        <fullName evidence="7">FtsK/SpoIIIE family protein</fullName>
    </submittedName>
</protein>
<dbReference type="SUPFAM" id="SSF52540">
    <property type="entry name" value="P-loop containing nucleoside triphosphate hydrolases"/>
    <property type="match status" value="1"/>
</dbReference>
<dbReference type="CDD" id="cd01127">
    <property type="entry name" value="TrwB_TraG_TraD_VirD4"/>
    <property type="match status" value="1"/>
</dbReference>
<evidence type="ECO:0000313" key="8">
    <source>
        <dbReference type="Proteomes" id="UP000033121"/>
    </source>
</evidence>
<dbReference type="OrthoDB" id="1273866at2"/>
<dbReference type="STRING" id="1220578.FPE01S_02_08640"/>
<dbReference type="InterPro" id="IPR027417">
    <property type="entry name" value="P-loop_NTPase"/>
</dbReference>
<sequence>MSHKYRDLEPEEQEELFSNYLMDSWSYSKVTSFARNEKGFEMNHIFGLYGKKSATSVAGNAYHTALQYFFETIRDKKGLLLDVVELEACAFQYIDGVSANVWKLGKTTQTVEECQKKASSVASTLLRNFIVEVGVYLDDMQEILDVEVSIDEFLTINGVDIPLPCHGKIDLVILTTEGKTVIVDHKSKTSYTDDDEIALSIGTQAITYVTSYEARSGRTIDEVWFVENKSSVNKDKSAQLRKFKVEMDLNTRRLYEALLYEPLKRMLEAISNPDYIYLINEADNYVDRAEMYDFWCRTMICEVEDFNVEESKKDLVARRLKRIKDSSLTIVTPNIIKKFKENASAFIQYDLSNKNMTQAEKIEHVMRSFGTAIRVAHMFEGYSSNTYLLEVSAGVKLASIQSHRLDIANALDVSSVRISKDLVVHEGKSYLAVDFVKKRDRDLFFDRSALVGRRIPLGKDNFDNVVAWDLDNSSTPHMLVCGATGSGKSVFVKSILEYGHLAGVKEIVVFDPKFEFTDYNHRRNVKVYNDIEDIEKAMEKLVEDMQGRVKTGQNRSTLVIFDEFADALANSAKAKDLRIYEEIVTINAKGVPIKHREHVGDRKPLEENLRILLQKGRSSGFRIVAATQRASVKVITGDAKVNFPVQVCFRVPKEADSRVVLDESGAESLAGSGDGLIKSPEYKDTVRFQAYYVKPSEITAVSDTGEEIIVVE</sequence>
<keyword evidence="2 5" id="KW-0547">Nucleotide-binding</keyword>
<dbReference type="Gene3D" id="3.40.50.300">
    <property type="entry name" value="P-loop containing nucleotide triphosphate hydrolases"/>
    <property type="match status" value="2"/>
</dbReference>
<dbReference type="GO" id="GO:0005524">
    <property type="term" value="F:ATP binding"/>
    <property type="evidence" value="ECO:0007669"/>
    <property type="project" value="UniProtKB-UniRule"/>
</dbReference>